<dbReference type="Pfam" id="PF10141">
    <property type="entry name" value="ssDNA-exonuc_C"/>
    <property type="match status" value="1"/>
</dbReference>
<dbReference type="Proteomes" id="UP000618460">
    <property type="component" value="Unassembled WGS sequence"/>
</dbReference>
<keyword evidence="3" id="KW-0540">Nuclease</keyword>
<feature type="domain" description="RecJ OB" evidence="9">
    <location>
        <begin position="455"/>
        <end position="557"/>
    </location>
</feature>
<evidence type="ECO:0000256" key="1">
    <source>
        <dbReference type="ARBA" id="ARBA00005915"/>
    </source>
</evidence>
<dbReference type="Gene3D" id="3.10.310.30">
    <property type="match status" value="1"/>
</dbReference>
<dbReference type="InterPro" id="IPR041122">
    <property type="entry name" value="RecJ_OB"/>
</dbReference>
<dbReference type="RefSeq" id="WP_117154558.1">
    <property type="nucleotide sequence ID" value="NZ_BMLG01000007.1"/>
</dbReference>
<dbReference type="Pfam" id="PF17768">
    <property type="entry name" value="RecJ_OB"/>
    <property type="match status" value="1"/>
</dbReference>
<evidence type="ECO:0000259" key="7">
    <source>
        <dbReference type="Pfam" id="PF02272"/>
    </source>
</evidence>
<comment type="caution">
    <text evidence="10">The sequence shown here is derived from an EMBL/GenBank/DDBJ whole genome shotgun (WGS) entry which is preliminary data.</text>
</comment>
<evidence type="ECO:0000256" key="4">
    <source>
        <dbReference type="ARBA" id="ARBA00022801"/>
    </source>
</evidence>
<evidence type="ECO:0000259" key="6">
    <source>
        <dbReference type="Pfam" id="PF01368"/>
    </source>
</evidence>
<evidence type="ECO:0000256" key="5">
    <source>
        <dbReference type="ARBA" id="ARBA00022839"/>
    </source>
</evidence>
<gene>
    <name evidence="10" type="primary">recJ</name>
    <name evidence="10" type="ORF">GCM10011351_16120</name>
</gene>
<dbReference type="PANTHER" id="PTHR30255:SF2">
    <property type="entry name" value="SINGLE-STRANDED-DNA-SPECIFIC EXONUCLEASE RECJ"/>
    <property type="match status" value="1"/>
</dbReference>
<dbReference type="InterPro" id="IPR018779">
    <property type="entry name" value="RecJ_C"/>
</dbReference>
<evidence type="ECO:0000259" key="8">
    <source>
        <dbReference type="Pfam" id="PF10141"/>
    </source>
</evidence>
<dbReference type="SUPFAM" id="SSF64182">
    <property type="entry name" value="DHH phosphoesterases"/>
    <property type="match status" value="1"/>
</dbReference>
<organism evidence="10 11">
    <name type="scientific">Paraliobacillus quinghaiensis</name>
    <dbReference type="NCBI Taxonomy" id="470815"/>
    <lineage>
        <taxon>Bacteria</taxon>
        <taxon>Bacillati</taxon>
        <taxon>Bacillota</taxon>
        <taxon>Bacilli</taxon>
        <taxon>Bacillales</taxon>
        <taxon>Bacillaceae</taxon>
        <taxon>Paraliobacillus</taxon>
    </lineage>
</organism>
<feature type="domain" description="DHHA1" evidence="7">
    <location>
        <begin position="341"/>
        <end position="436"/>
    </location>
</feature>
<dbReference type="InterPro" id="IPR051673">
    <property type="entry name" value="SSDNA_exonuclease_RecJ"/>
</dbReference>
<keyword evidence="11" id="KW-1185">Reference proteome</keyword>
<sequence>MLQSQTKWKFTHKQQIDQSEELADLALSPTIKKLLAKRNIKTNSEVSSYLQPNLNELYEPSLLDGIEKAKQRINQAIENGESILVFGDYDADGVTATAILVEALRELGAMCDYYIPNRFTEGYGPNEQAFREAKKQGFQLIITVDTGIAAIESAIVAKEIGMDLIITDHHELQESVPEALAIIHPKCSEKYPFKELAGAGVAFKLAQHLLGYFPEKLLDLVVIGTIADLVPLVDENRVLAYHGLKAISQSKRPGIQALIKICSIQDSISEEDIGFLIGPRINAVGRLQSAYPAVELLLTEDQEEADMIANQINTLNQERQQIVTEIASEAAAMVEASPDTNKNVIVVAKEGWNQGVLGIVASKLVRTFQRPAIVLTIQNEVNRAKGSARSIPAFDLFANGMQIKESFLQFGGHSQAAGMTLEIDKVDEVRRYLNQLADQQLKPEDYQEEFEVEDSIDIDSIDIAMIHEINRLAPFGMGNPKPLFHFKAKPIEQRQIGSQKNHLKMMFRSSNTQLNGIGFGMGHLFPSISTQAEVEMVGYLQVNEWNGKKSPQVMIKDLAIQEWQLFDYRGSNLWEKQVNHLSQRDSIIISFQKNTTSPGIDAQLFTFEKIKVLEAQEDLGWIKNIVLMDLPDKTEDLEELFTFLSPEKIFACYRIQTDHFMQSSPTRDDFKWFYAMLLKRGYFHMKNELELLSKSKGWKINKIEFIIQVFSELEFVKINDGVVKPNNQVVKRDLSESDIYKQSLAQSQMEQVLYYSSYTELKTWLSSQMEQDCSVKEEIVNEL</sequence>
<dbReference type="InterPro" id="IPR001667">
    <property type="entry name" value="DDH_dom"/>
</dbReference>
<keyword evidence="5 10" id="KW-0269">Exonuclease</keyword>
<dbReference type="GO" id="GO:0006310">
    <property type="term" value="P:DNA recombination"/>
    <property type="evidence" value="ECO:0007669"/>
    <property type="project" value="InterPro"/>
</dbReference>
<dbReference type="GO" id="GO:0008409">
    <property type="term" value="F:5'-3' exonuclease activity"/>
    <property type="evidence" value="ECO:0007669"/>
    <property type="project" value="InterPro"/>
</dbReference>
<accession>A0A917TQV4</accession>
<protein>
    <recommendedName>
        <fullName evidence="2">Single-stranded-DNA-specific exonuclease RecJ</fullName>
    </recommendedName>
</protein>
<feature type="domain" description="Single-stranded-DNA-specific exonuclease RecJ C-terminal" evidence="8">
    <location>
        <begin position="564"/>
        <end position="765"/>
    </location>
</feature>
<evidence type="ECO:0000259" key="9">
    <source>
        <dbReference type="Pfam" id="PF17768"/>
    </source>
</evidence>
<feature type="domain" description="DDH" evidence="6">
    <location>
        <begin position="82"/>
        <end position="225"/>
    </location>
</feature>
<dbReference type="Gene3D" id="3.90.1640.30">
    <property type="match status" value="1"/>
</dbReference>
<dbReference type="AlphaFoldDB" id="A0A917TQV4"/>
<evidence type="ECO:0000313" key="10">
    <source>
        <dbReference type="EMBL" id="GGM30767.1"/>
    </source>
</evidence>
<proteinExistence type="inferred from homology"/>
<comment type="similarity">
    <text evidence="1">Belongs to the RecJ family.</text>
</comment>
<dbReference type="Pfam" id="PF01368">
    <property type="entry name" value="DHH"/>
    <property type="match status" value="1"/>
</dbReference>
<evidence type="ECO:0000256" key="2">
    <source>
        <dbReference type="ARBA" id="ARBA00019841"/>
    </source>
</evidence>
<keyword evidence="4" id="KW-0378">Hydrolase</keyword>
<dbReference type="GO" id="GO:0006281">
    <property type="term" value="P:DNA repair"/>
    <property type="evidence" value="ECO:0007669"/>
    <property type="project" value="InterPro"/>
</dbReference>
<evidence type="ECO:0000313" key="11">
    <source>
        <dbReference type="Proteomes" id="UP000618460"/>
    </source>
</evidence>
<evidence type="ECO:0000256" key="3">
    <source>
        <dbReference type="ARBA" id="ARBA00022722"/>
    </source>
</evidence>
<dbReference type="OrthoDB" id="9809852at2"/>
<reference evidence="10" key="1">
    <citation type="journal article" date="2014" name="Int. J. Syst. Evol. Microbiol.">
        <title>Complete genome sequence of Corynebacterium casei LMG S-19264T (=DSM 44701T), isolated from a smear-ripened cheese.</title>
        <authorList>
            <consortium name="US DOE Joint Genome Institute (JGI-PGF)"/>
            <person name="Walter F."/>
            <person name="Albersmeier A."/>
            <person name="Kalinowski J."/>
            <person name="Ruckert C."/>
        </authorList>
    </citation>
    <scope>NUCLEOTIDE SEQUENCE</scope>
    <source>
        <strain evidence="10">CGMCC 1.6333</strain>
    </source>
</reference>
<name>A0A917TQV4_9BACI</name>
<dbReference type="InterPro" id="IPR003156">
    <property type="entry name" value="DHHA1_dom"/>
</dbReference>
<dbReference type="InterPro" id="IPR004610">
    <property type="entry name" value="RecJ"/>
</dbReference>
<dbReference type="NCBIfam" id="TIGR00644">
    <property type="entry name" value="recJ"/>
    <property type="match status" value="1"/>
</dbReference>
<dbReference type="InterPro" id="IPR038763">
    <property type="entry name" value="DHH_sf"/>
</dbReference>
<dbReference type="GO" id="GO:0003676">
    <property type="term" value="F:nucleic acid binding"/>
    <property type="evidence" value="ECO:0007669"/>
    <property type="project" value="InterPro"/>
</dbReference>
<dbReference type="PANTHER" id="PTHR30255">
    <property type="entry name" value="SINGLE-STRANDED-DNA-SPECIFIC EXONUCLEASE RECJ"/>
    <property type="match status" value="1"/>
</dbReference>
<dbReference type="EMBL" id="BMLG01000007">
    <property type="protein sequence ID" value="GGM30767.1"/>
    <property type="molecule type" value="Genomic_DNA"/>
</dbReference>
<dbReference type="Pfam" id="PF02272">
    <property type="entry name" value="DHHA1"/>
    <property type="match status" value="1"/>
</dbReference>
<reference evidence="10" key="2">
    <citation type="submission" date="2020-09" db="EMBL/GenBank/DDBJ databases">
        <authorList>
            <person name="Sun Q."/>
            <person name="Zhou Y."/>
        </authorList>
    </citation>
    <scope>NUCLEOTIDE SEQUENCE</scope>
    <source>
        <strain evidence="10">CGMCC 1.6333</strain>
    </source>
</reference>